<dbReference type="EMBL" id="JAEHFY010000007">
    <property type="protein sequence ID" value="MBK0382614.1"/>
    <property type="molecule type" value="Genomic_DNA"/>
</dbReference>
<comment type="caution">
    <text evidence="2">The sequence shown here is derived from an EMBL/GenBank/DDBJ whole genome shotgun (WGS) entry which is preliminary data.</text>
</comment>
<protein>
    <recommendedName>
        <fullName evidence="4">PH domain-containing protein</fullName>
    </recommendedName>
</protein>
<sequence>MEKSIYINCDKCLFSKNGWYAVLLSATVLAGISLILNFSLIITELSSYLILSMCSLVAAISIFKLYKEQEQNYIYINHDEIWFKQQMQSETVCLKFTKLDYFETRFSEIIFSTKEEEKVVLKLNKIADEKKRWELKEFLRNHIPQIRDNKVSLLKSA</sequence>
<evidence type="ECO:0008006" key="4">
    <source>
        <dbReference type="Google" id="ProtNLM"/>
    </source>
</evidence>
<keyword evidence="3" id="KW-1185">Reference proteome</keyword>
<feature type="transmembrane region" description="Helical" evidence="1">
    <location>
        <begin position="20"/>
        <end position="42"/>
    </location>
</feature>
<feature type="transmembrane region" description="Helical" evidence="1">
    <location>
        <begin position="48"/>
        <end position="66"/>
    </location>
</feature>
<gene>
    <name evidence="2" type="ORF">I5M32_06525</name>
</gene>
<evidence type="ECO:0000313" key="2">
    <source>
        <dbReference type="EMBL" id="MBK0382614.1"/>
    </source>
</evidence>
<dbReference type="Proteomes" id="UP000660024">
    <property type="component" value="Unassembled WGS sequence"/>
</dbReference>
<keyword evidence="1" id="KW-1133">Transmembrane helix</keyword>
<evidence type="ECO:0000313" key="3">
    <source>
        <dbReference type="Proteomes" id="UP000660024"/>
    </source>
</evidence>
<keyword evidence="1" id="KW-0812">Transmembrane</keyword>
<evidence type="ECO:0000256" key="1">
    <source>
        <dbReference type="SAM" id="Phobius"/>
    </source>
</evidence>
<accession>A0ABS1BK71</accession>
<keyword evidence="1" id="KW-0472">Membrane</keyword>
<organism evidence="2 3">
    <name type="scientific">Pedobacter segetis</name>
    <dbReference type="NCBI Taxonomy" id="2793069"/>
    <lineage>
        <taxon>Bacteria</taxon>
        <taxon>Pseudomonadati</taxon>
        <taxon>Bacteroidota</taxon>
        <taxon>Sphingobacteriia</taxon>
        <taxon>Sphingobacteriales</taxon>
        <taxon>Sphingobacteriaceae</taxon>
        <taxon>Pedobacter</taxon>
    </lineage>
</organism>
<proteinExistence type="predicted"/>
<name>A0ABS1BK71_9SPHI</name>
<dbReference type="RefSeq" id="WP_200585390.1">
    <property type="nucleotide sequence ID" value="NZ_JAEHFY010000007.1"/>
</dbReference>
<reference evidence="2 3" key="1">
    <citation type="submission" date="2020-12" db="EMBL/GenBank/DDBJ databases">
        <title>Bacterial novel species Pedobacter sp. SD-b isolated from soil.</title>
        <authorList>
            <person name="Jung H.-Y."/>
        </authorList>
    </citation>
    <scope>NUCLEOTIDE SEQUENCE [LARGE SCALE GENOMIC DNA]</scope>
    <source>
        <strain evidence="2 3">SD-b</strain>
    </source>
</reference>